<dbReference type="GO" id="GO:0003676">
    <property type="term" value="F:nucleic acid binding"/>
    <property type="evidence" value="ECO:0007669"/>
    <property type="project" value="InterPro"/>
</dbReference>
<dbReference type="InterPro" id="IPR054722">
    <property type="entry name" value="PolX-like_BBD"/>
</dbReference>
<feature type="compositionally biased region" description="Basic and acidic residues" evidence="6">
    <location>
        <begin position="1072"/>
        <end position="1083"/>
    </location>
</feature>
<dbReference type="InterPro" id="IPR025724">
    <property type="entry name" value="GAG-pre-integrase_dom"/>
</dbReference>
<dbReference type="Pfam" id="PF25597">
    <property type="entry name" value="SH3_retrovirus"/>
    <property type="match status" value="1"/>
</dbReference>
<dbReference type="InterPro" id="IPR039537">
    <property type="entry name" value="Retrotran_Ty1/copia-like"/>
</dbReference>
<dbReference type="PANTHER" id="PTHR42648">
    <property type="entry name" value="TRANSPOSASE, PUTATIVE-RELATED"/>
    <property type="match status" value="1"/>
</dbReference>
<dbReference type="PANTHER" id="PTHR42648:SF32">
    <property type="entry name" value="RIBONUCLEASE H-LIKE DOMAIN, GAG-PRE-INTEGRASE DOMAIN PROTEIN-RELATED"/>
    <property type="match status" value="1"/>
</dbReference>
<dbReference type="InterPro" id="IPR013103">
    <property type="entry name" value="RVT_2"/>
</dbReference>
<name>A0A6L2MI74_TANCI</name>
<evidence type="ECO:0000256" key="3">
    <source>
        <dbReference type="ARBA" id="ARBA00022750"/>
    </source>
</evidence>
<dbReference type="PROSITE" id="PS50994">
    <property type="entry name" value="INTEGRASE"/>
    <property type="match status" value="1"/>
</dbReference>
<keyword evidence="4" id="KW-0378">Hydrolase</keyword>
<organism evidence="8">
    <name type="scientific">Tanacetum cinerariifolium</name>
    <name type="common">Dalmatian daisy</name>
    <name type="synonym">Chrysanthemum cinerariifolium</name>
    <dbReference type="NCBI Taxonomy" id="118510"/>
    <lineage>
        <taxon>Eukaryota</taxon>
        <taxon>Viridiplantae</taxon>
        <taxon>Streptophyta</taxon>
        <taxon>Embryophyta</taxon>
        <taxon>Tracheophyta</taxon>
        <taxon>Spermatophyta</taxon>
        <taxon>Magnoliopsida</taxon>
        <taxon>eudicotyledons</taxon>
        <taxon>Gunneridae</taxon>
        <taxon>Pentapetalae</taxon>
        <taxon>asterids</taxon>
        <taxon>campanulids</taxon>
        <taxon>Asterales</taxon>
        <taxon>Asteraceae</taxon>
        <taxon>Asteroideae</taxon>
        <taxon>Anthemideae</taxon>
        <taxon>Anthemidinae</taxon>
        <taxon>Tanacetum</taxon>
    </lineage>
</organism>
<evidence type="ECO:0000313" key="8">
    <source>
        <dbReference type="EMBL" id="GEU71915.1"/>
    </source>
</evidence>
<dbReference type="Gene3D" id="3.30.420.10">
    <property type="entry name" value="Ribonuclease H-like superfamily/Ribonuclease H"/>
    <property type="match status" value="1"/>
</dbReference>
<feature type="compositionally biased region" description="Polar residues" evidence="6">
    <location>
        <begin position="1084"/>
        <end position="1112"/>
    </location>
</feature>
<feature type="region of interest" description="Disordered" evidence="6">
    <location>
        <begin position="1050"/>
        <end position="1115"/>
    </location>
</feature>
<dbReference type="SUPFAM" id="SSF53098">
    <property type="entry name" value="Ribonuclease H-like"/>
    <property type="match status" value="1"/>
</dbReference>
<dbReference type="EMBL" id="BKCJ010006393">
    <property type="protein sequence ID" value="GEU71915.1"/>
    <property type="molecule type" value="Genomic_DNA"/>
</dbReference>
<evidence type="ECO:0000256" key="2">
    <source>
        <dbReference type="ARBA" id="ARBA00022723"/>
    </source>
</evidence>
<dbReference type="GO" id="GO:0015074">
    <property type="term" value="P:DNA integration"/>
    <property type="evidence" value="ECO:0007669"/>
    <property type="project" value="InterPro"/>
</dbReference>
<keyword evidence="5" id="KW-0175">Coiled coil</keyword>
<comment type="caution">
    <text evidence="8">The sequence shown here is derived from an EMBL/GenBank/DDBJ whole genome shotgun (WGS) entry which is preliminary data.</text>
</comment>
<protein>
    <recommendedName>
        <fullName evidence="7">Integrase catalytic domain-containing protein</fullName>
    </recommendedName>
</protein>
<dbReference type="InterPro" id="IPR057670">
    <property type="entry name" value="SH3_retrovirus"/>
</dbReference>
<feature type="coiled-coil region" evidence="5">
    <location>
        <begin position="386"/>
        <end position="420"/>
    </location>
</feature>
<dbReference type="Pfam" id="PF07727">
    <property type="entry name" value="RVT_2"/>
    <property type="match status" value="1"/>
</dbReference>
<feature type="region of interest" description="Disordered" evidence="6">
    <location>
        <begin position="260"/>
        <end position="285"/>
    </location>
</feature>
<evidence type="ECO:0000256" key="6">
    <source>
        <dbReference type="SAM" id="MobiDB-lite"/>
    </source>
</evidence>
<accession>A0A6L2MI74</accession>
<keyword evidence="1" id="KW-0645">Protease</keyword>
<dbReference type="InterPro" id="IPR043502">
    <property type="entry name" value="DNA/RNA_pol_sf"/>
</dbReference>
<dbReference type="Pfam" id="PF22936">
    <property type="entry name" value="Pol_BBD"/>
    <property type="match status" value="1"/>
</dbReference>
<evidence type="ECO:0000256" key="1">
    <source>
        <dbReference type="ARBA" id="ARBA00022670"/>
    </source>
</evidence>
<dbReference type="Pfam" id="PF00665">
    <property type="entry name" value="rve"/>
    <property type="match status" value="1"/>
</dbReference>
<dbReference type="InterPro" id="IPR012337">
    <property type="entry name" value="RNaseH-like_sf"/>
</dbReference>
<evidence type="ECO:0000256" key="5">
    <source>
        <dbReference type="SAM" id="Coils"/>
    </source>
</evidence>
<evidence type="ECO:0000256" key="4">
    <source>
        <dbReference type="ARBA" id="ARBA00022801"/>
    </source>
</evidence>
<feature type="domain" description="Integrase catalytic" evidence="7">
    <location>
        <begin position="750"/>
        <end position="916"/>
    </location>
</feature>
<dbReference type="SUPFAM" id="SSF56672">
    <property type="entry name" value="DNA/RNA polymerases"/>
    <property type="match status" value="1"/>
</dbReference>
<keyword evidence="2" id="KW-0479">Metal-binding</keyword>
<dbReference type="GO" id="GO:0046872">
    <property type="term" value="F:metal ion binding"/>
    <property type="evidence" value="ECO:0007669"/>
    <property type="project" value="UniProtKB-KW"/>
</dbReference>
<reference evidence="8" key="1">
    <citation type="journal article" date="2019" name="Sci. Rep.">
        <title>Draft genome of Tanacetum cinerariifolium, the natural source of mosquito coil.</title>
        <authorList>
            <person name="Yamashiro T."/>
            <person name="Shiraishi A."/>
            <person name="Satake H."/>
            <person name="Nakayama K."/>
        </authorList>
    </citation>
    <scope>NUCLEOTIDE SEQUENCE</scope>
</reference>
<dbReference type="Pfam" id="PF13976">
    <property type="entry name" value="gag_pre-integrs"/>
    <property type="match status" value="1"/>
</dbReference>
<keyword evidence="3" id="KW-0064">Aspartyl protease</keyword>
<gene>
    <name evidence="8" type="ORF">Tci_043893</name>
</gene>
<dbReference type="InterPro" id="IPR001584">
    <property type="entry name" value="Integrase_cat-core"/>
</dbReference>
<dbReference type="InterPro" id="IPR036397">
    <property type="entry name" value="RNaseH_sf"/>
</dbReference>
<evidence type="ECO:0000259" key="7">
    <source>
        <dbReference type="PROSITE" id="PS50994"/>
    </source>
</evidence>
<proteinExistence type="predicted"/>
<sequence length="1582" mass="181760">MLEKDMYDSWKSIMELYIMNRQHGQMILKSVENGLLIWPTIEENDVTRLRKYPELTPAEAIQADYDVKTTNIILQVIEFSDSYKAPLKETAKDKGPTCEVSSSTNKKGRTVAITAEDIQKRKNNVKARTSLLLALPDEHQLRFSKHDSAKELLQAIVSHLEFMDVPIEQDDLNQKFLTSLAPEWLVYTIVWRNKDDLDTMSLDEVYNHLKVYEPQPNGSQIKYEDISQIDDDDIEEMDIKWNLDLLSMMVDRFWKKTESADHQEVKTEGRERERESYKKDPKMEEPAPKAMIAIDEEVPTKYALMAKFSSSTDNEVYDDSFCSKSCRKNTDNLNTKISKLNEKLSDCETDLYNYKRGLSQVEARLVEFKGNEIKYCEKIRVFERDVELKDNKIKYLRNELEEVKKEKESIDFKIENFKNASKDLDRLLGSQKLYKDMKCMGFNKYCVVPPPPAQVYSPPKKDLSWMGLPEFVDDIVTDYTRPTPSIDVSKSPMIKFVKESGCPNATKVNNTKNARKRTAKYAEMYRNTSQSPRTKDSHCWLKSSPAKPAVAADKGNKEKAVKASARWIWKPKQISFGQGSNFNGVSVTFKKYQYIDTQGRLKSDSGCSRHMTGNISYLSEYEPFNEGYVSFGHGRGKIIGKGLIKTDFKLVDNKHVLLRTPRQQNIYTIDLKNVVPHKNLTFLIGKASVDESMLWHMRLGHLNFKTMNKLVRSNLVKVLPSKSFENDHSFVACLKGKQHKASCKSKLVNSVYKPLHTLHMDLFGPTSVSSLNNKWYCLVVTNDFFRFFWTFFLKSKDETSRILRNFITEIENLKDLKVKIIRSDNEGEFRNKDMNEFCSRKSIKREFSNARTPQQNGVAERRNKTLIEAAMTMLADAKLPITFCAKAVNTACYVQNRVLVTKPHNKTPYELFNERSPAIGFLRPFGCHVMILNTLDHLGKFNAKRDEGYFVGYFLSSKTFKVFNKRTKKIEENLHVDFLDNKSIEKETGPDWLFVIDTLTNSMNYVPVVVVGTSFTNISGTKEDVHQAVKEKEYSLRFIALSNWFHESQMSTSNEDSRKDDAIPDNNSSQKEQQKVNGDKEVLESSQNSNPTASSKVSSNDPFELASSSTVETEVPTVSLHVPTDSLSVPLVTSSVPKIISRGGSSFPEPLSLGNVMSFENRLEDFFGNTSNEVSLSEVEADLSHMETAIQVSPTATLRIHKDHPKSQIIGPVDTSVQTRQKTKDVDEQSFISIIYQKTNPDFLQYCLYSCFFLQEEPKKIVDALKDPSWVEAIQQELLQFKIQKVWVLVDCPNRVRPIETKWVLKNKKDERGIVIRNKARLVSQRHTQEEGIDYNEVFAPVAKIKAIRLFLAYASYMGFTVYQMDVKSAFLYETIDEEVYAMQPPGLQDPEFPHRVYKLKKAMYGLHQARRAWYGTLSKYLLDNGFQRGLQVLQKKDGIFLSQDKYLGDILKKFGYTDIRAAKTPMDRENPWGKDGIGKYVELHLYRSMIRSLMYLTASRPDIMFAVCACARHQVTPKECHLHAFKRIFRYLKGNLRLGLWYPKESPFDLVAYSDSDCGGANQDRKSITGGCQFLGRRLIS</sequence>
<dbReference type="GO" id="GO:0004190">
    <property type="term" value="F:aspartic-type endopeptidase activity"/>
    <property type="evidence" value="ECO:0007669"/>
    <property type="project" value="UniProtKB-KW"/>
</dbReference>
<dbReference type="GO" id="GO:0006508">
    <property type="term" value="P:proteolysis"/>
    <property type="evidence" value="ECO:0007669"/>
    <property type="project" value="UniProtKB-KW"/>
</dbReference>